<keyword evidence="7" id="KW-0444">Lipid biosynthesis</keyword>
<keyword evidence="8" id="KW-1208">Phospholipid metabolism</keyword>
<accession>A0ABU3IAX2</accession>
<evidence type="ECO:0000256" key="4">
    <source>
        <dbReference type="ARBA" id="ARBA00022741"/>
    </source>
</evidence>
<proteinExistence type="inferred from homology"/>
<dbReference type="InterPro" id="IPR017438">
    <property type="entry name" value="ATP-NAD_kinase_N"/>
</dbReference>
<name>A0ABU3IAX2_9ACTO</name>
<evidence type="ECO:0000256" key="3">
    <source>
        <dbReference type="ARBA" id="ARBA00022679"/>
    </source>
</evidence>
<dbReference type="PROSITE" id="PS50146">
    <property type="entry name" value="DAGK"/>
    <property type="match status" value="1"/>
</dbReference>
<evidence type="ECO:0000313" key="11">
    <source>
        <dbReference type="Proteomes" id="UP001247542"/>
    </source>
</evidence>
<dbReference type="EMBL" id="JASXSX010000001">
    <property type="protein sequence ID" value="MDT3767520.1"/>
    <property type="molecule type" value="Genomic_DNA"/>
</dbReference>
<dbReference type="PANTHER" id="PTHR12358:SF54">
    <property type="entry name" value="SPHINGOSINE KINASE RELATED PROTEIN"/>
    <property type="match status" value="1"/>
</dbReference>
<protein>
    <submittedName>
        <fullName evidence="10">Diacylglycerol kinase family protein</fullName>
    </submittedName>
</protein>
<dbReference type="InterPro" id="IPR050187">
    <property type="entry name" value="Lipid_Phosphate_FormReg"/>
</dbReference>
<keyword evidence="6" id="KW-0067">ATP-binding</keyword>
<comment type="similarity">
    <text evidence="2">Belongs to the diacylglycerol/lipid kinase family.</text>
</comment>
<keyword evidence="7" id="KW-0443">Lipid metabolism</keyword>
<evidence type="ECO:0000256" key="5">
    <source>
        <dbReference type="ARBA" id="ARBA00022777"/>
    </source>
</evidence>
<dbReference type="Gene3D" id="3.40.50.10330">
    <property type="entry name" value="Probable inorganic polyphosphate/atp-NAD kinase, domain 1"/>
    <property type="match status" value="1"/>
</dbReference>
<sequence length="373" mass="40657">MSGATIGSPDESVAGPAVSKPDCGAYLIVNPRAGKQKLHSRVVQLQSHLARALNVDHVPVYFTHGPWDAPNIASDLIARSPRALIAVAAGDGTISEVAHALVGSRARLLALPYGSGNDLARSLYRGHAHRPHQIIDAIATGGLETYRVDTLRVRAPRYRLGRARQWRTNLDRYVINAVSIGLDSRVAAIANSIQRRWPALSNVSYFLGAAVAMVGRKPSAMQMGHSDPKGKWRNKARSYDLCAVCNASFYGGGFEPNRRGRLNDGMIDVYWSKPLKLEQIIRLVGRFKTGKPIDTRVLERYQGERFDFESLSNEPLVLTLDGEVAYVPKAYVQVVSHAVNVSLPRVWGTPLGLRPGADDSISNARVPGVSKAD</sequence>
<feature type="domain" description="DAGKc" evidence="9">
    <location>
        <begin position="20"/>
        <end position="158"/>
    </location>
</feature>
<dbReference type="SUPFAM" id="SSF111331">
    <property type="entry name" value="NAD kinase/diacylglycerol kinase-like"/>
    <property type="match status" value="1"/>
</dbReference>
<dbReference type="InterPro" id="IPR016064">
    <property type="entry name" value="NAD/diacylglycerol_kinase_sf"/>
</dbReference>
<keyword evidence="4" id="KW-0547">Nucleotide-binding</keyword>
<organism evidence="10 11">
    <name type="scientific">Gleimia hominis</name>
    <dbReference type="NCBI Taxonomy" id="595468"/>
    <lineage>
        <taxon>Bacteria</taxon>
        <taxon>Bacillati</taxon>
        <taxon>Actinomycetota</taxon>
        <taxon>Actinomycetes</taxon>
        <taxon>Actinomycetales</taxon>
        <taxon>Actinomycetaceae</taxon>
        <taxon>Gleimia</taxon>
    </lineage>
</organism>
<dbReference type="InterPro" id="IPR045540">
    <property type="entry name" value="YegS/DAGK_C"/>
</dbReference>
<keyword evidence="3" id="KW-0808">Transferase</keyword>
<evidence type="ECO:0000313" key="10">
    <source>
        <dbReference type="EMBL" id="MDT3767520.1"/>
    </source>
</evidence>
<evidence type="ECO:0000256" key="2">
    <source>
        <dbReference type="ARBA" id="ARBA00005983"/>
    </source>
</evidence>
<dbReference type="InterPro" id="IPR001206">
    <property type="entry name" value="Diacylglycerol_kinase_cat_dom"/>
</dbReference>
<comment type="caution">
    <text evidence="10">The sequence shown here is derived from an EMBL/GenBank/DDBJ whole genome shotgun (WGS) entry which is preliminary data.</text>
</comment>
<evidence type="ECO:0000256" key="6">
    <source>
        <dbReference type="ARBA" id="ARBA00022840"/>
    </source>
</evidence>
<dbReference type="Gene3D" id="2.60.200.40">
    <property type="match status" value="1"/>
</dbReference>
<evidence type="ECO:0000256" key="1">
    <source>
        <dbReference type="ARBA" id="ARBA00001946"/>
    </source>
</evidence>
<comment type="cofactor">
    <cofactor evidence="1">
        <name>Mg(2+)</name>
        <dbReference type="ChEBI" id="CHEBI:18420"/>
    </cofactor>
</comment>
<dbReference type="Proteomes" id="UP001247542">
    <property type="component" value="Unassembled WGS sequence"/>
</dbReference>
<gene>
    <name evidence="10" type="ORF">QS713_05520</name>
</gene>
<evidence type="ECO:0000256" key="7">
    <source>
        <dbReference type="ARBA" id="ARBA00023209"/>
    </source>
</evidence>
<keyword evidence="7" id="KW-0594">Phospholipid biosynthesis</keyword>
<dbReference type="Pfam" id="PF19279">
    <property type="entry name" value="YegS_C"/>
    <property type="match status" value="1"/>
</dbReference>
<reference evidence="10 11" key="1">
    <citation type="submission" date="2023-06" db="EMBL/GenBank/DDBJ databases">
        <title>Draft genome sequence of Gleimia hominis type strain CCUG 57540T.</title>
        <authorList>
            <person name="Salva-Serra F."/>
            <person name="Cardew S."/>
            <person name="Jensie Markopoulos S."/>
            <person name="Ohlen M."/>
            <person name="Inganas E."/>
            <person name="Svensson-Stadler L."/>
            <person name="Moore E.R.B."/>
        </authorList>
    </citation>
    <scope>NUCLEOTIDE SEQUENCE [LARGE SCALE GENOMIC DNA]</scope>
    <source>
        <strain evidence="10 11">CCUG 57540</strain>
    </source>
</reference>
<keyword evidence="11" id="KW-1185">Reference proteome</keyword>
<dbReference type="Pfam" id="PF00781">
    <property type="entry name" value="DAGK_cat"/>
    <property type="match status" value="1"/>
</dbReference>
<dbReference type="PANTHER" id="PTHR12358">
    <property type="entry name" value="SPHINGOSINE KINASE"/>
    <property type="match status" value="1"/>
</dbReference>
<evidence type="ECO:0000259" key="9">
    <source>
        <dbReference type="PROSITE" id="PS50146"/>
    </source>
</evidence>
<dbReference type="GO" id="GO:0016301">
    <property type="term" value="F:kinase activity"/>
    <property type="evidence" value="ECO:0007669"/>
    <property type="project" value="UniProtKB-KW"/>
</dbReference>
<keyword evidence="5 10" id="KW-0418">Kinase</keyword>
<evidence type="ECO:0000256" key="8">
    <source>
        <dbReference type="ARBA" id="ARBA00023264"/>
    </source>
</evidence>
<dbReference type="RefSeq" id="WP_313273143.1">
    <property type="nucleotide sequence ID" value="NZ_JASXSX010000001.1"/>
</dbReference>
<dbReference type="SMART" id="SM00046">
    <property type="entry name" value="DAGKc"/>
    <property type="match status" value="1"/>
</dbReference>